<dbReference type="AlphaFoldDB" id="A0A9X3EI20"/>
<dbReference type="GO" id="GO:0003677">
    <property type="term" value="F:DNA binding"/>
    <property type="evidence" value="ECO:0007669"/>
    <property type="project" value="InterPro"/>
</dbReference>
<accession>A0A9X3EI20</accession>
<organism evidence="2 3">
    <name type="scientific">Nannocystis pusilla</name>
    <dbReference type="NCBI Taxonomy" id="889268"/>
    <lineage>
        <taxon>Bacteria</taxon>
        <taxon>Pseudomonadati</taxon>
        <taxon>Myxococcota</taxon>
        <taxon>Polyangia</taxon>
        <taxon>Nannocystales</taxon>
        <taxon>Nannocystaceae</taxon>
        <taxon>Nannocystis</taxon>
    </lineage>
</organism>
<protein>
    <recommendedName>
        <fullName evidence="1">RNA polymerase sigma factor 70 region 4 type 2 domain-containing protein</fullName>
    </recommendedName>
</protein>
<dbReference type="SUPFAM" id="SSF88659">
    <property type="entry name" value="Sigma3 and sigma4 domains of RNA polymerase sigma factors"/>
    <property type="match status" value="1"/>
</dbReference>
<feature type="domain" description="RNA polymerase sigma factor 70 region 4 type 2" evidence="1">
    <location>
        <begin position="111"/>
        <end position="163"/>
    </location>
</feature>
<dbReference type="Pfam" id="PF08281">
    <property type="entry name" value="Sigma70_r4_2"/>
    <property type="match status" value="1"/>
</dbReference>
<dbReference type="Gene3D" id="1.10.10.10">
    <property type="entry name" value="Winged helix-like DNA-binding domain superfamily/Winged helix DNA-binding domain"/>
    <property type="match status" value="1"/>
</dbReference>
<dbReference type="EMBL" id="JAPNKE010000002">
    <property type="protein sequence ID" value="MCY1004474.1"/>
    <property type="molecule type" value="Genomic_DNA"/>
</dbReference>
<keyword evidence="3" id="KW-1185">Reference proteome</keyword>
<dbReference type="InterPro" id="IPR036388">
    <property type="entry name" value="WH-like_DNA-bd_sf"/>
</dbReference>
<dbReference type="InterPro" id="IPR013324">
    <property type="entry name" value="RNA_pol_sigma_r3/r4-like"/>
</dbReference>
<evidence type="ECO:0000259" key="1">
    <source>
        <dbReference type="Pfam" id="PF08281"/>
    </source>
</evidence>
<evidence type="ECO:0000313" key="3">
    <source>
        <dbReference type="Proteomes" id="UP001150924"/>
    </source>
</evidence>
<dbReference type="Proteomes" id="UP001150924">
    <property type="component" value="Unassembled WGS sequence"/>
</dbReference>
<sequence>MTSEPQAEAEVAPAEFVVPEHVHPLVVSFAAWMAGTAAGGREMIKDAAIGPDMDLHAQLAVVAKVLPRFTLKTNLDSLLRNDPTGIDVESHPLIGGDKRRLHVLQRELQRACLTATLLNLPVARRATFILIEIFRLPEADVAKILDSTPGGTRTAIHRARRDLTYYLGPRCEHMNPMNPCHCETRLGPALDRGFITWPDRVDLNGDEPLVSRRVCDDAELLYRKLPPPPPPR</sequence>
<dbReference type="RefSeq" id="WP_267766024.1">
    <property type="nucleotide sequence ID" value="NZ_JAPNKE010000002.1"/>
</dbReference>
<reference evidence="2" key="1">
    <citation type="submission" date="2022-11" db="EMBL/GenBank/DDBJ databases">
        <title>Minimal conservation of predation-associated metabolite biosynthetic gene clusters underscores biosynthetic potential of Myxococcota including descriptions for ten novel species: Archangium lansinium sp. nov., Myxococcus landrumus sp. nov., Nannocystis bai.</title>
        <authorList>
            <person name="Ahearne A."/>
            <person name="Stevens C."/>
            <person name="Phillips K."/>
        </authorList>
    </citation>
    <scope>NUCLEOTIDE SEQUENCE</scope>
    <source>
        <strain evidence="2">Na p29</strain>
    </source>
</reference>
<comment type="caution">
    <text evidence="2">The sequence shown here is derived from an EMBL/GenBank/DDBJ whole genome shotgun (WGS) entry which is preliminary data.</text>
</comment>
<name>A0A9X3EI20_9BACT</name>
<evidence type="ECO:0000313" key="2">
    <source>
        <dbReference type="EMBL" id="MCY1004474.1"/>
    </source>
</evidence>
<gene>
    <name evidence="2" type="ORF">OV079_02590</name>
</gene>
<dbReference type="GO" id="GO:0016987">
    <property type="term" value="F:sigma factor activity"/>
    <property type="evidence" value="ECO:0007669"/>
    <property type="project" value="InterPro"/>
</dbReference>
<dbReference type="GO" id="GO:0006352">
    <property type="term" value="P:DNA-templated transcription initiation"/>
    <property type="evidence" value="ECO:0007669"/>
    <property type="project" value="InterPro"/>
</dbReference>
<dbReference type="InterPro" id="IPR013249">
    <property type="entry name" value="RNA_pol_sigma70_r4_t2"/>
</dbReference>
<proteinExistence type="predicted"/>